<protein>
    <submittedName>
        <fullName evidence="9">CIC11C00000004538</fullName>
    </submittedName>
</protein>
<dbReference type="OrthoDB" id="448280at2759"/>
<keyword evidence="4 8" id="KW-0812">Transmembrane</keyword>
<comment type="subcellular location">
    <subcellularLocation>
        <location evidence="1 8">Membrane</location>
        <topology evidence="1 8">Multi-pass membrane protein</topology>
    </subcellularLocation>
</comment>
<evidence type="ECO:0000256" key="6">
    <source>
        <dbReference type="ARBA" id="ARBA00023065"/>
    </source>
</evidence>
<accession>A0A1L0CZC6</accession>
<evidence type="ECO:0000256" key="1">
    <source>
        <dbReference type="ARBA" id="ARBA00004141"/>
    </source>
</evidence>
<dbReference type="AlphaFoldDB" id="A0A1L0CZC6"/>
<comment type="similarity">
    <text evidence="2 8">Belongs to the ZIP transporter (TC 2.A.5) family.</text>
</comment>
<dbReference type="PANTHER" id="PTHR11040:SF69">
    <property type="entry name" value="ZINC-REGULATED TRANSPORTER 2"/>
    <property type="match status" value="1"/>
</dbReference>
<feature type="transmembrane region" description="Helical" evidence="8">
    <location>
        <begin position="350"/>
        <end position="369"/>
    </location>
</feature>
<dbReference type="GO" id="GO:0000007">
    <property type="term" value="F:low-affinity zinc ion transmembrane transporter activity"/>
    <property type="evidence" value="ECO:0007669"/>
    <property type="project" value="TreeGrafter"/>
</dbReference>
<evidence type="ECO:0000313" key="10">
    <source>
        <dbReference type="Proteomes" id="UP000182334"/>
    </source>
</evidence>
<name>A0A1L0CZC6_9ASCO</name>
<feature type="transmembrane region" description="Helical" evidence="8">
    <location>
        <begin position="99"/>
        <end position="121"/>
    </location>
</feature>
<evidence type="ECO:0000256" key="4">
    <source>
        <dbReference type="ARBA" id="ARBA00022692"/>
    </source>
</evidence>
<keyword evidence="5 8" id="KW-1133">Transmembrane helix</keyword>
<evidence type="ECO:0000256" key="2">
    <source>
        <dbReference type="ARBA" id="ARBA00006939"/>
    </source>
</evidence>
<dbReference type="PANTHER" id="PTHR11040">
    <property type="entry name" value="ZINC/IRON TRANSPORTER"/>
    <property type="match status" value="1"/>
</dbReference>
<dbReference type="Pfam" id="PF02535">
    <property type="entry name" value="Zip"/>
    <property type="match status" value="1"/>
</dbReference>
<comment type="caution">
    <text evidence="8">Lacks conserved residue(s) required for the propagation of feature annotation.</text>
</comment>
<evidence type="ECO:0000256" key="5">
    <source>
        <dbReference type="ARBA" id="ARBA00022989"/>
    </source>
</evidence>
<dbReference type="InterPro" id="IPR003689">
    <property type="entry name" value="ZIP"/>
</dbReference>
<dbReference type="Proteomes" id="UP000182334">
    <property type="component" value="Chromosome II"/>
</dbReference>
<feature type="transmembrane region" description="Helical" evidence="8">
    <location>
        <begin position="307"/>
        <end position="329"/>
    </location>
</feature>
<evidence type="ECO:0000256" key="3">
    <source>
        <dbReference type="ARBA" id="ARBA00022448"/>
    </source>
</evidence>
<feature type="transmembrane region" description="Helical" evidence="8">
    <location>
        <begin position="211"/>
        <end position="235"/>
    </location>
</feature>
<dbReference type="GO" id="GO:0071578">
    <property type="term" value="P:zinc ion import across plasma membrane"/>
    <property type="evidence" value="ECO:0007669"/>
    <property type="project" value="TreeGrafter"/>
</dbReference>
<dbReference type="NCBIfam" id="TIGR00820">
    <property type="entry name" value="zip"/>
    <property type="match status" value="1"/>
</dbReference>
<evidence type="ECO:0000256" key="8">
    <source>
        <dbReference type="RuleBase" id="RU362088"/>
    </source>
</evidence>
<keyword evidence="6 8" id="KW-0406">Ion transport</keyword>
<feature type="transmembrane region" description="Helical" evidence="8">
    <location>
        <begin position="275"/>
        <end position="295"/>
    </location>
</feature>
<dbReference type="GO" id="GO:0005886">
    <property type="term" value="C:plasma membrane"/>
    <property type="evidence" value="ECO:0007669"/>
    <property type="project" value="TreeGrafter"/>
</dbReference>
<feature type="transmembrane region" description="Helical" evidence="8">
    <location>
        <begin position="27"/>
        <end position="46"/>
    </location>
</feature>
<dbReference type="InterPro" id="IPR004698">
    <property type="entry name" value="Zn/Fe_permease_fun/pln"/>
</dbReference>
<reference evidence="9 10" key="1">
    <citation type="submission" date="2016-10" db="EMBL/GenBank/DDBJ databases">
        <authorList>
            <person name="de Groot N.N."/>
        </authorList>
    </citation>
    <scope>NUCLEOTIDE SEQUENCE [LARGE SCALE GENOMIC DNA]</scope>
    <source>
        <strain evidence="9 10">CBS 141442</strain>
    </source>
</reference>
<proteinExistence type="inferred from homology"/>
<organism evidence="9 10">
    <name type="scientific">Sungouiella intermedia</name>
    <dbReference type="NCBI Taxonomy" id="45354"/>
    <lineage>
        <taxon>Eukaryota</taxon>
        <taxon>Fungi</taxon>
        <taxon>Dikarya</taxon>
        <taxon>Ascomycota</taxon>
        <taxon>Saccharomycotina</taxon>
        <taxon>Pichiomycetes</taxon>
        <taxon>Metschnikowiaceae</taxon>
        <taxon>Sungouiella</taxon>
    </lineage>
</organism>
<keyword evidence="7 8" id="KW-0472">Membrane</keyword>
<dbReference type="STRING" id="45354.A0A1L0CZC6"/>
<keyword evidence="3 8" id="KW-0813">Transport</keyword>
<evidence type="ECO:0000256" key="7">
    <source>
        <dbReference type="ARBA" id="ARBA00023136"/>
    </source>
</evidence>
<sequence>MMETMDLIKRNTCSNDNDYNGMMGARISAVFVVLIASSFGAFFPILSSKYSFIRMPSWCFFIAKYFGSGVIIATAFIHLLQPANEALSDECLAPAWQNYPYAFGICLVTLFLLFFFELMAFRLIDSKLEDANGHSHSHFGEESLYVKKGADDDEEAIDSDEQKYVDHEQGNAPAGTNPYPTHFSHATDHQDHEVLGTPANDDTKEQYYGQLLSVFVLEFGVIFHSVFVGLTLAVSGDEFKTLYVVIVFHQLFEGLGLGTRIATTQWPKNKRSTPWLMALAYGLTTPIAIAIGLGVRETYPPESATALITNGIFDSISSGILIYTGLVELMAHEFLYSNEFKSNDGTKRMLYAYGCMCLGTGLMALLGRWA</sequence>
<gene>
    <name evidence="9" type="ORF">SAMEA4029010_CIC11G00000004538</name>
</gene>
<keyword evidence="10" id="KW-1185">Reference proteome</keyword>
<evidence type="ECO:0000313" key="9">
    <source>
        <dbReference type="EMBL" id="SGZ49037.1"/>
    </source>
</evidence>
<dbReference type="EMBL" id="LT635757">
    <property type="protein sequence ID" value="SGZ49037.1"/>
    <property type="molecule type" value="Genomic_DNA"/>
</dbReference>
<feature type="transmembrane region" description="Helical" evidence="8">
    <location>
        <begin position="58"/>
        <end position="79"/>
    </location>
</feature>